<dbReference type="EMBL" id="BTPE01000004">
    <property type="protein sequence ID" value="GMQ33033.1"/>
    <property type="molecule type" value="Genomic_DNA"/>
</dbReference>
<proteinExistence type="predicted"/>
<keyword evidence="2" id="KW-1185">Reference proteome</keyword>
<evidence type="ECO:0000313" key="2">
    <source>
        <dbReference type="Proteomes" id="UP001307705"/>
    </source>
</evidence>
<organism evidence="1 2">
    <name type="scientific">Algoriphagus taiwanensis</name>
    <dbReference type="NCBI Taxonomy" id="1445656"/>
    <lineage>
        <taxon>Bacteria</taxon>
        <taxon>Pseudomonadati</taxon>
        <taxon>Bacteroidota</taxon>
        <taxon>Cytophagia</taxon>
        <taxon>Cytophagales</taxon>
        <taxon>Cyclobacteriaceae</taxon>
        <taxon>Algoriphagus</taxon>
    </lineage>
</organism>
<gene>
    <name evidence="1" type="ORF">Ataiwa_13050</name>
</gene>
<protein>
    <submittedName>
        <fullName evidence="1">Uncharacterized protein</fullName>
    </submittedName>
</protein>
<comment type="caution">
    <text evidence="1">The sequence shown here is derived from an EMBL/GenBank/DDBJ whole genome shotgun (WGS) entry which is preliminary data.</text>
</comment>
<reference evidence="1 2" key="1">
    <citation type="submission" date="2023-08" db="EMBL/GenBank/DDBJ databases">
        <title>Draft genome sequence of Algoriphagus taiwanensis.</title>
        <authorList>
            <person name="Takatani N."/>
            <person name="Hosokawa M."/>
            <person name="Sawabe T."/>
        </authorList>
    </citation>
    <scope>NUCLEOTIDE SEQUENCE [LARGE SCALE GENOMIC DNA]</scope>
    <source>
        <strain evidence="1 2">JCM 19755</strain>
    </source>
</reference>
<dbReference type="Proteomes" id="UP001307705">
    <property type="component" value="Unassembled WGS sequence"/>
</dbReference>
<accession>A0ABQ6PYZ4</accession>
<name>A0ABQ6PYZ4_9BACT</name>
<sequence>MEKKRRLIFYKNYFEDFFTELPEKVQGKVDEVLYMVMVLDRIPAKFFSQMTSYDGLYEIRIEYSSNILGFSAVLMKVTSSFSSMVFKKSLKKHLKKK</sequence>
<evidence type="ECO:0000313" key="1">
    <source>
        <dbReference type="EMBL" id="GMQ33033.1"/>
    </source>
</evidence>